<proteinExistence type="predicted"/>
<name>A0A3B9H0J7_9PROT</name>
<evidence type="ECO:0000256" key="1">
    <source>
        <dbReference type="ARBA" id="ARBA00004442"/>
    </source>
</evidence>
<keyword evidence="3" id="KW-0998">Cell outer membrane</keyword>
<gene>
    <name evidence="5" type="ORF">DCG58_11525</name>
</gene>
<dbReference type="GO" id="GO:0009279">
    <property type="term" value="C:cell outer membrane"/>
    <property type="evidence" value="ECO:0007669"/>
    <property type="project" value="UniProtKB-SubCell"/>
</dbReference>
<evidence type="ECO:0000256" key="3">
    <source>
        <dbReference type="ARBA" id="ARBA00023237"/>
    </source>
</evidence>
<dbReference type="Proteomes" id="UP000259610">
    <property type="component" value="Unassembled WGS sequence"/>
</dbReference>
<reference evidence="5 6" key="1">
    <citation type="journal article" date="2018" name="Nat. Biotechnol.">
        <title>A standardized bacterial taxonomy based on genome phylogeny substantially revises the tree of life.</title>
        <authorList>
            <person name="Parks D.H."/>
            <person name="Chuvochina M."/>
            <person name="Waite D.W."/>
            <person name="Rinke C."/>
            <person name="Skarshewski A."/>
            <person name="Chaumeil P.A."/>
            <person name="Hugenholtz P."/>
        </authorList>
    </citation>
    <scope>NUCLEOTIDE SEQUENCE [LARGE SCALE GENOMIC DNA]</scope>
    <source>
        <strain evidence="5">UBA8733</strain>
    </source>
</reference>
<dbReference type="PANTHER" id="PTHR47234">
    <property type="match status" value="1"/>
</dbReference>
<dbReference type="EMBL" id="DMAN01000259">
    <property type="protein sequence ID" value="HAE27784.1"/>
    <property type="molecule type" value="Genomic_DNA"/>
</dbReference>
<evidence type="ECO:0000256" key="2">
    <source>
        <dbReference type="ARBA" id="ARBA00023136"/>
    </source>
</evidence>
<accession>A0A3B9H0J7</accession>
<dbReference type="Pfam" id="PF00593">
    <property type="entry name" value="TonB_dep_Rec_b-barrel"/>
    <property type="match status" value="1"/>
</dbReference>
<dbReference type="PANTHER" id="PTHR47234:SF1">
    <property type="entry name" value="TONB-DEPENDENT RECEPTOR"/>
    <property type="match status" value="1"/>
</dbReference>
<comment type="subcellular location">
    <subcellularLocation>
        <location evidence="1">Cell outer membrane</location>
    </subcellularLocation>
</comment>
<evidence type="ECO:0000313" key="6">
    <source>
        <dbReference type="Proteomes" id="UP000259610"/>
    </source>
</evidence>
<feature type="domain" description="TonB-dependent receptor-like beta-barrel" evidence="4">
    <location>
        <begin position="132"/>
        <end position="598"/>
    </location>
</feature>
<protein>
    <recommendedName>
        <fullName evidence="4">TonB-dependent receptor-like beta-barrel domain-containing protein</fullName>
    </recommendedName>
</protein>
<feature type="non-terminal residue" evidence="5">
    <location>
        <position position="1"/>
    </location>
</feature>
<dbReference type="SUPFAM" id="SSF56935">
    <property type="entry name" value="Porins"/>
    <property type="match status" value="1"/>
</dbReference>
<dbReference type="InterPro" id="IPR036942">
    <property type="entry name" value="Beta-barrel_TonB_sf"/>
</dbReference>
<comment type="caution">
    <text evidence="5">The sequence shown here is derived from an EMBL/GenBank/DDBJ whole genome shotgun (WGS) entry which is preliminary data.</text>
</comment>
<organism evidence="5 6">
    <name type="scientific">Hyphomonas adhaerens</name>
    <dbReference type="NCBI Taxonomy" id="81029"/>
    <lineage>
        <taxon>Bacteria</taxon>
        <taxon>Pseudomonadati</taxon>
        <taxon>Pseudomonadota</taxon>
        <taxon>Alphaproteobacteria</taxon>
        <taxon>Hyphomonadales</taxon>
        <taxon>Hyphomonadaceae</taxon>
        <taxon>Hyphomonas</taxon>
    </lineage>
</organism>
<dbReference type="InterPro" id="IPR000531">
    <property type="entry name" value="Beta-barrel_TonB"/>
</dbReference>
<dbReference type="AlphaFoldDB" id="A0A3B9H0J7"/>
<evidence type="ECO:0000259" key="4">
    <source>
        <dbReference type="Pfam" id="PF00593"/>
    </source>
</evidence>
<evidence type="ECO:0000313" key="5">
    <source>
        <dbReference type="EMBL" id="HAE27784.1"/>
    </source>
</evidence>
<keyword evidence="2" id="KW-0472">Membrane</keyword>
<sequence>GVINFVLRDDFEGAETMVHYGRVTDGGLEETRASQTFGTAWGSGNLLATYEYFDRGNLTLADRPDIAAPTLNSGVAISDRHRFDLLPGQRRDSVLLALGQELAPGLKLSASGLYSSRKAESTTILAGATSLLQSSGSKSDNLSLAGDLAYDITSDWSVRLKGAYSEIRNTQDFLQAPLSGSAGTSYVVRTDSDVWSLDIVTNGVLARLPGGDLSVALGAHYREEGLESRVAGSAPTRDGNREVASAYAELLVPIVGSGNALPAVDRLELSLSGRLDDYSDFGKSSNPKVGVLWSPVADLNFRSSYSTSFAPPALGYVGALDRGAIIVPYAYMATAYGVGLPDPSLNVDMMFVSGTGEALEPEESRTVTAGMDYAISRGAHEWALHSTYYDISFDGRLGQTPVPGGLSWYVAPNIAWNDPSAFPEGTIHFFPDAEEIAATAASLSQPPISFLGGALENVGIINRVNVLRNLASTETRGVDLQIDYSVEIGAGQLIAGLNANKILEFTRQASVTTPQVSVVDTFLNPADLKVRASLGYRRRGFSGNLFLNHMDSYWTDATTSSEPISSWTTADLNLSYAFGASSPSWLEGVAATLSVTNVFDKAPPATPTLGANLVSGYDPTNASPLGRFVAVELRKTF</sequence>
<dbReference type="Gene3D" id="2.40.170.20">
    <property type="entry name" value="TonB-dependent receptor, beta-barrel domain"/>
    <property type="match status" value="1"/>
</dbReference>